<dbReference type="CDD" id="cd03224">
    <property type="entry name" value="ABC_TM1139_LivF_branched"/>
    <property type="match status" value="1"/>
</dbReference>
<dbReference type="Gene3D" id="3.40.50.300">
    <property type="entry name" value="P-loop containing nucleotide triphosphate hydrolases"/>
    <property type="match status" value="1"/>
</dbReference>
<feature type="domain" description="ABC transporter" evidence="6">
    <location>
        <begin position="2"/>
        <end position="233"/>
    </location>
</feature>
<proteinExistence type="inferred from homology"/>
<keyword evidence="8" id="KW-1185">Reference proteome</keyword>
<dbReference type="PROSITE" id="PS00211">
    <property type="entry name" value="ABC_TRANSPORTER_1"/>
    <property type="match status" value="1"/>
</dbReference>
<keyword evidence="4 7" id="KW-0067">ATP-binding</keyword>
<dbReference type="GO" id="GO:0016887">
    <property type="term" value="F:ATP hydrolysis activity"/>
    <property type="evidence" value="ECO:0007669"/>
    <property type="project" value="InterPro"/>
</dbReference>
<evidence type="ECO:0000256" key="3">
    <source>
        <dbReference type="ARBA" id="ARBA00022741"/>
    </source>
</evidence>
<keyword evidence="3" id="KW-0547">Nucleotide-binding</keyword>
<dbReference type="InterPro" id="IPR017871">
    <property type="entry name" value="ABC_transporter-like_CS"/>
</dbReference>
<keyword evidence="2" id="KW-0813">Transport</keyword>
<evidence type="ECO:0000256" key="2">
    <source>
        <dbReference type="ARBA" id="ARBA00022448"/>
    </source>
</evidence>
<dbReference type="InterPro" id="IPR003439">
    <property type="entry name" value="ABC_transporter-like_ATP-bd"/>
</dbReference>
<dbReference type="AlphaFoldDB" id="A0A2X3L2R3"/>
<comment type="similarity">
    <text evidence="1">Belongs to the ABC transporter superfamily.</text>
</comment>
<dbReference type="SUPFAM" id="SSF52540">
    <property type="entry name" value="P-loop containing nucleoside triphosphate hydrolases"/>
    <property type="match status" value="1"/>
</dbReference>
<reference evidence="8" key="1">
    <citation type="submission" date="2018-05" db="EMBL/GenBank/DDBJ databases">
        <authorList>
            <person name="Hao L."/>
        </authorList>
    </citation>
    <scope>NUCLEOTIDE SEQUENCE [LARGE SCALE GENOMIC DNA]</scope>
</reference>
<dbReference type="Pfam" id="PF00005">
    <property type="entry name" value="ABC_tran"/>
    <property type="match status" value="1"/>
</dbReference>
<dbReference type="Proteomes" id="UP000249818">
    <property type="component" value="Chromosome BARAN1"/>
</dbReference>
<dbReference type="PROSITE" id="PS50893">
    <property type="entry name" value="ABC_TRANSPORTER_2"/>
    <property type="match status" value="1"/>
</dbReference>
<dbReference type="GO" id="GO:0015658">
    <property type="term" value="F:branched-chain amino acid transmembrane transporter activity"/>
    <property type="evidence" value="ECO:0007669"/>
    <property type="project" value="TreeGrafter"/>
</dbReference>
<dbReference type="SMART" id="SM00382">
    <property type="entry name" value="AAA"/>
    <property type="match status" value="1"/>
</dbReference>
<dbReference type="RefSeq" id="WP_122031797.1">
    <property type="nucleotide sequence ID" value="NZ_LS483254.1"/>
</dbReference>
<gene>
    <name evidence="7" type="primary">livF</name>
    <name evidence="7" type="ORF">BARAN1_1086</name>
</gene>
<dbReference type="InterPro" id="IPR052156">
    <property type="entry name" value="BCAA_Transport_ATP-bd_LivF"/>
</dbReference>
<keyword evidence="5" id="KW-0029">Amino-acid transport</keyword>
<protein>
    <submittedName>
        <fullName evidence="7">Leucine/isoleucine/valine transporter subunit ATP-binding component of ABC superfamily</fullName>
    </submittedName>
</protein>
<evidence type="ECO:0000313" key="8">
    <source>
        <dbReference type="Proteomes" id="UP000249818"/>
    </source>
</evidence>
<dbReference type="PANTHER" id="PTHR43820:SF4">
    <property type="entry name" value="HIGH-AFFINITY BRANCHED-CHAIN AMINO ACID TRANSPORT ATP-BINDING PROTEIN LIVF"/>
    <property type="match status" value="1"/>
</dbReference>
<evidence type="ECO:0000256" key="5">
    <source>
        <dbReference type="ARBA" id="ARBA00022970"/>
    </source>
</evidence>
<dbReference type="InterPro" id="IPR027417">
    <property type="entry name" value="P-loop_NTPase"/>
</dbReference>
<dbReference type="InterPro" id="IPR003593">
    <property type="entry name" value="AAA+_ATPase"/>
</dbReference>
<organism evidence="7 8">
    <name type="scientific">Candidatus Bipolaricaulis anaerobius</name>
    <dbReference type="NCBI Taxonomy" id="2026885"/>
    <lineage>
        <taxon>Bacteria</taxon>
        <taxon>Candidatus Bipolaricaulota</taxon>
        <taxon>Candidatus Bipolaricaulia</taxon>
        <taxon>Candidatus Bipolaricaulales</taxon>
        <taxon>Candidatus Bipolaricaulaceae</taxon>
        <taxon>Candidatus Bipolaricaulis</taxon>
    </lineage>
</organism>
<dbReference type="PANTHER" id="PTHR43820">
    <property type="entry name" value="HIGH-AFFINITY BRANCHED-CHAIN AMINO ACID TRANSPORT ATP-BINDING PROTEIN LIVF"/>
    <property type="match status" value="1"/>
</dbReference>
<dbReference type="GO" id="GO:0005524">
    <property type="term" value="F:ATP binding"/>
    <property type="evidence" value="ECO:0007669"/>
    <property type="project" value="UniProtKB-KW"/>
</dbReference>
<sequence length="233" mass="25733">MLNVSDVDHYYGKAHVLRNLSLSVGAESVGVFGPNGAGKTTLVNAITGFVRPRRGEIVFDGTPLLRLQPHQITRLGIAMVPQERELFPFMSVYGNLESGAAYVPGARERMRESLDAVFQLFPILQERTRQLAVTLSGGEQRMLAIARALMSAPKLLILDEPSLGLQPSLVTDVFHTLRDVSQRISIFLAEQNVRQSLKAIDRGYIIENGQVVLEGPSDELLDNEHVKRAYLGL</sequence>
<evidence type="ECO:0000313" key="7">
    <source>
        <dbReference type="EMBL" id="SQD93110.1"/>
    </source>
</evidence>
<evidence type="ECO:0000256" key="4">
    <source>
        <dbReference type="ARBA" id="ARBA00022840"/>
    </source>
</evidence>
<dbReference type="OrthoDB" id="9776369at2"/>
<name>A0A2X3L2R3_9BACT</name>
<evidence type="ECO:0000259" key="6">
    <source>
        <dbReference type="PROSITE" id="PS50893"/>
    </source>
</evidence>
<dbReference type="EMBL" id="LS483254">
    <property type="protein sequence ID" value="SQD93110.1"/>
    <property type="molecule type" value="Genomic_DNA"/>
</dbReference>
<dbReference type="GO" id="GO:0015807">
    <property type="term" value="P:L-amino acid transport"/>
    <property type="evidence" value="ECO:0007669"/>
    <property type="project" value="TreeGrafter"/>
</dbReference>
<evidence type="ECO:0000256" key="1">
    <source>
        <dbReference type="ARBA" id="ARBA00005417"/>
    </source>
</evidence>
<dbReference type="KEGG" id="bana:BARAN1_1086"/>
<accession>A0A2X3L2R3</accession>